<dbReference type="EMBL" id="MFAF01000081">
    <property type="protein sequence ID" value="OGD75167.1"/>
    <property type="molecule type" value="Genomic_DNA"/>
</dbReference>
<evidence type="ECO:0000256" key="2">
    <source>
        <dbReference type="ARBA" id="ARBA00022617"/>
    </source>
</evidence>
<gene>
    <name evidence="8" type="ORF">A2Y64_02490</name>
</gene>
<reference evidence="8 9" key="1">
    <citation type="journal article" date="2016" name="Nat. Commun.">
        <title>Thousands of microbial genomes shed light on interconnected biogeochemical processes in an aquifer system.</title>
        <authorList>
            <person name="Anantharaman K."/>
            <person name="Brown C.T."/>
            <person name="Hug L.A."/>
            <person name="Sharon I."/>
            <person name="Castelle C.J."/>
            <person name="Probst A.J."/>
            <person name="Thomas B.C."/>
            <person name="Singh A."/>
            <person name="Wilkins M.J."/>
            <person name="Karaoz U."/>
            <person name="Brodie E.L."/>
            <person name="Williams K.H."/>
            <person name="Hubbard S.S."/>
            <person name="Banfield J.F."/>
        </authorList>
    </citation>
    <scope>NUCLEOTIDE SEQUENCE [LARGE SCALE GENOMIC DNA]</scope>
</reference>
<keyword evidence="4" id="KW-0249">Electron transport</keyword>
<keyword evidence="2" id="KW-0349">Heme</keyword>
<evidence type="ECO:0000259" key="7">
    <source>
        <dbReference type="Pfam" id="PF09459"/>
    </source>
</evidence>
<evidence type="ECO:0000256" key="5">
    <source>
        <dbReference type="ARBA" id="ARBA00023004"/>
    </source>
</evidence>
<dbReference type="Pfam" id="PF09459">
    <property type="entry name" value="EB_dh"/>
    <property type="match status" value="1"/>
</dbReference>
<keyword evidence="3" id="KW-0479">Metal-binding</keyword>
<feature type="signal peptide" evidence="6">
    <location>
        <begin position="1"/>
        <end position="19"/>
    </location>
</feature>
<dbReference type="GO" id="GO:0020037">
    <property type="term" value="F:heme binding"/>
    <property type="evidence" value="ECO:0007669"/>
    <property type="project" value="InterPro"/>
</dbReference>
<keyword evidence="5" id="KW-0408">Iron</keyword>
<comment type="caution">
    <text evidence="8">The sequence shown here is derived from an EMBL/GenBank/DDBJ whole genome shotgun (WGS) entry which is preliminary data.</text>
</comment>
<accession>A0A1F5F694</accession>
<evidence type="ECO:0000313" key="9">
    <source>
        <dbReference type="Proteomes" id="UP000177187"/>
    </source>
</evidence>
<keyword evidence="6" id="KW-0732">Signal</keyword>
<protein>
    <recommendedName>
        <fullName evidence="7">Cytochrome c-552/DMSO reductase-like haem-binding domain-containing protein</fullName>
    </recommendedName>
</protein>
<sequence length="347" mass="37786">MRIRRFLTAACAATLALLAACEEPANVPEPTFPQDAWFALALTDDSWESHDTAALVRLDFGGTVRENVVAPKQVDTPPVLDGRDNERAWDHADATTLLLEPANGGTGIAAVSVKCVYTEAEIFFFLGWQDPSGTGSDIPCRWKYAGGEWYNRFDEDGQPDADGELIAEDMLAFLWPNPDAYPGFDQQGCAATCHAEGDGYGHGTPSGTYIDGWVWGAGRTNPREQVSDGWLVFVGWGFDVGKAPFLANRPGDGTVPWTPLYQHTDDPNANAHYLFEEEAVPFRPEGWLGGNTVPGYVLQISDGSRADVRGCGVYSAGCWSVELGRPLLTEDALDFQFLWPEVQGDGE</sequence>
<evidence type="ECO:0000256" key="4">
    <source>
        <dbReference type="ARBA" id="ARBA00022982"/>
    </source>
</evidence>
<evidence type="ECO:0000256" key="3">
    <source>
        <dbReference type="ARBA" id="ARBA00022723"/>
    </source>
</evidence>
<name>A0A1F5F694_9BACT</name>
<dbReference type="Proteomes" id="UP000177187">
    <property type="component" value="Unassembled WGS sequence"/>
</dbReference>
<dbReference type="AlphaFoldDB" id="A0A1F5F694"/>
<feature type="domain" description="Cytochrome c-552/DMSO reductase-like haem-binding" evidence="7">
    <location>
        <begin position="93"/>
        <end position="336"/>
    </location>
</feature>
<evidence type="ECO:0000256" key="1">
    <source>
        <dbReference type="ARBA" id="ARBA00022448"/>
    </source>
</evidence>
<dbReference type="SUPFAM" id="SSF49344">
    <property type="entry name" value="CBD9-like"/>
    <property type="match status" value="1"/>
</dbReference>
<dbReference type="STRING" id="1817816.A2Y64_02490"/>
<feature type="chain" id="PRO_5009518499" description="Cytochrome c-552/DMSO reductase-like haem-binding domain-containing protein" evidence="6">
    <location>
        <begin position="20"/>
        <end position="347"/>
    </location>
</feature>
<organism evidence="8 9">
    <name type="scientific">Candidatus Coatesbacteria bacterium RBG_13_66_14</name>
    <dbReference type="NCBI Taxonomy" id="1817816"/>
    <lineage>
        <taxon>Bacteria</taxon>
        <taxon>Candidatus Coatesiibacteriota</taxon>
    </lineage>
</organism>
<proteinExistence type="predicted"/>
<dbReference type="InterPro" id="IPR019020">
    <property type="entry name" value="Cyt-c552/DMSO_Rdtase_haem-bd"/>
</dbReference>
<evidence type="ECO:0000313" key="8">
    <source>
        <dbReference type="EMBL" id="OGD75167.1"/>
    </source>
</evidence>
<dbReference type="Gene3D" id="2.60.40.1190">
    <property type="match status" value="1"/>
</dbReference>
<dbReference type="PROSITE" id="PS51257">
    <property type="entry name" value="PROKAR_LIPOPROTEIN"/>
    <property type="match status" value="1"/>
</dbReference>
<dbReference type="GO" id="GO:0046872">
    <property type="term" value="F:metal ion binding"/>
    <property type="evidence" value="ECO:0007669"/>
    <property type="project" value="UniProtKB-KW"/>
</dbReference>
<evidence type="ECO:0000256" key="6">
    <source>
        <dbReference type="SAM" id="SignalP"/>
    </source>
</evidence>
<keyword evidence="1" id="KW-0813">Transport</keyword>